<evidence type="ECO:0000256" key="5">
    <source>
        <dbReference type="ARBA" id="ARBA00022989"/>
    </source>
</evidence>
<feature type="transmembrane region" description="Helical" evidence="8">
    <location>
        <begin position="255"/>
        <end position="276"/>
    </location>
</feature>
<proteinExistence type="predicted"/>
<comment type="cofactor">
    <cofactor evidence="7">
        <name>Mg(2+)</name>
        <dbReference type="ChEBI" id="CHEBI:18420"/>
    </cofactor>
</comment>
<dbReference type="KEGG" id="vab:WPS_34440"/>
<name>A0AAN1Y0K1_UNVUL</name>
<gene>
    <name evidence="9" type="ORF">WPS_34440</name>
</gene>
<evidence type="ECO:0000256" key="3">
    <source>
        <dbReference type="ARBA" id="ARBA00022679"/>
    </source>
</evidence>
<keyword evidence="6 8" id="KW-0472">Membrane</keyword>
<dbReference type="PANTHER" id="PTHR22926">
    <property type="entry name" value="PHOSPHO-N-ACETYLMURAMOYL-PENTAPEPTIDE-TRANSFERASE"/>
    <property type="match status" value="1"/>
</dbReference>
<evidence type="ECO:0000256" key="1">
    <source>
        <dbReference type="ARBA" id="ARBA00004651"/>
    </source>
</evidence>
<dbReference type="Proteomes" id="UP001317532">
    <property type="component" value="Chromosome"/>
</dbReference>
<keyword evidence="3 9" id="KW-0808">Transferase</keyword>
<evidence type="ECO:0000313" key="10">
    <source>
        <dbReference type="Proteomes" id="UP001317532"/>
    </source>
</evidence>
<accession>A0AAN1Y0K1</accession>
<dbReference type="Pfam" id="PF00953">
    <property type="entry name" value="Glycos_transf_4"/>
    <property type="match status" value="1"/>
</dbReference>
<keyword evidence="7" id="KW-0479">Metal-binding</keyword>
<dbReference type="GO" id="GO:0044038">
    <property type="term" value="P:cell wall macromolecule biosynthetic process"/>
    <property type="evidence" value="ECO:0007669"/>
    <property type="project" value="TreeGrafter"/>
</dbReference>
<dbReference type="GO" id="GO:0046872">
    <property type="term" value="F:metal ion binding"/>
    <property type="evidence" value="ECO:0007669"/>
    <property type="project" value="UniProtKB-KW"/>
</dbReference>
<keyword evidence="7" id="KW-0460">Magnesium</keyword>
<dbReference type="InterPro" id="IPR018480">
    <property type="entry name" value="PNAcMuramoyl-5peptid_Trfase_CS"/>
</dbReference>
<feature type="transmembrane region" description="Helical" evidence="8">
    <location>
        <begin position="50"/>
        <end position="72"/>
    </location>
</feature>
<feature type="transmembrane region" description="Helical" evidence="8">
    <location>
        <begin position="149"/>
        <end position="172"/>
    </location>
</feature>
<evidence type="ECO:0000256" key="8">
    <source>
        <dbReference type="SAM" id="Phobius"/>
    </source>
</evidence>
<dbReference type="GO" id="GO:0016780">
    <property type="term" value="F:phosphotransferase activity, for other substituted phosphate groups"/>
    <property type="evidence" value="ECO:0007669"/>
    <property type="project" value="InterPro"/>
</dbReference>
<keyword evidence="10" id="KW-1185">Reference proteome</keyword>
<dbReference type="AlphaFoldDB" id="A0AAN1Y0K1"/>
<feature type="transmembrane region" description="Helical" evidence="8">
    <location>
        <begin position="117"/>
        <end position="137"/>
    </location>
</feature>
<evidence type="ECO:0000256" key="4">
    <source>
        <dbReference type="ARBA" id="ARBA00022692"/>
    </source>
</evidence>
<feature type="transmembrane region" description="Helical" evidence="8">
    <location>
        <begin position="227"/>
        <end position="248"/>
    </location>
</feature>
<dbReference type="RefSeq" id="WP_317995714.1">
    <property type="nucleotide sequence ID" value="NZ_AP025523.1"/>
</dbReference>
<feature type="transmembrane region" description="Helical" evidence="8">
    <location>
        <begin position="84"/>
        <end position="105"/>
    </location>
</feature>
<feature type="binding site" evidence="7">
    <location>
        <position position="230"/>
    </location>
    <ligand>
        <name>Mg(2+)</name>
        <dbReference type="ChEBI" id="CHEBI:18420"/>
    </ligand>
</feature>
<evidence type="ECO:0000313" key="9">
    <source>
        <dbReference type="EMBL" id="BDE08168.1"/>
    </source>
</evidence>
<feature type="transmembrane region" description="Helical" evidence="8">
    <location>
        <begin position="202"/>
        <end position="221"/>
    </location>
</feature>
<dbReference type="InterPro" id="IPR000715">
    <property type="entry name" value="Glycosyl_transferase_4"/>
</dbReference>
<evidence type="ECO:0000256" key="6">
    <source>
        <dbReference type="ARBA" id="ARBA00023136"/>
    </source>
</evidence>
<dbReference type="EMBL" id="AP025523">
    <property type="protein sequence ID" value="BDE08168.1"/>
    <property type="molecule type" value="Genomic_DNA"/>
</dbReference>
<feature type="binding site" evidence="7">
    <location>
        <position position="170"/>
    </location>
    <ligand>
        <name>Mg(2+)</name>
        <dbReference type="ChEBI" id="CHEBI:18420"/>
    </ligand>
</feature>
<comment type="subcellular location">
    <subcellularLocation>
        <location evidence="1">Cell membrane</location>
        <topology evidence="1">Multi-pass membrane protein</topology>
    </subcellularLocation>
</comment>
<dbReference type="PANTHER" id="PTHR22926:SF3">
    <property type="entry name" value="UNDECAPRENYL-PHOSPHATE ALPHA-N-ACETYLGLUCOSAMINYL 1-PHOSPHATE TRANSFERASE"/>
    <property type="match status" value="1"/>
</dbReference>
<evidence type="ECO:0000256" key="7">
    <source>
        <dbReference type="PIRSR" id="PIRSR600715-1"/>
    </source>
</evidence>
<keyword evidence="4 8" id="KW-0812">Transmembrane</keyword>
<dbReference type="GO" id="GO:0005886">
    <property type="term" value="C:plasma membrane"/>
    <property type="evidence" value="ECO:0007669"/>
    <property type="project" value="UniProtKB-SubCell"/>
</dbReference>
<protein>
    <submittedName>
        <fullName evidence="9">Undecaprenyl-phosphate alpha-N-acetylglucosaminyl 1-phosphate transferase</fullName>
    </submittedName>
</protein>
<dbReference type="GO" id="GO:0009103">
    <property type="term" value="P:lipopolysaccharide biosynthetic process"/>
    <property type="evidence" value="ECO:0007669"/>
    <property type="project" value="TreeGrafter"/>
</dbReference>
<feature type="transmembrane region" description="Helical" evidence="8">
    <location>
        <begin position="310"/>
        <end position="333"/>
    </location>
</feature>
<evidence type="ECO:0000256" key="2">
    <source>
        <dbReference type="ARBA" id="ARBA00022475"/>
    </source>
</evidence>
<dbReference type="GO" id="GO:0071555">
    <property type="term" value="P:cell wall organization"/>
    <property type="evidence" value="ECO:0007669"/>
    <property type="project" value="TreeGrafter"/>
</dbReference>
<reference evidence="9 10" key="1">
    <citation type="journal article" date="2022" name="ISME Commun">
        <title>Vulcanimicrobium alpinus gen. nov. sp. nov., the first cultivated representative of the candidate phylum 'Eremiobacterota', is a metabolically versatile aerobic anoxygenic phototroph.</title>
        <authorList>
            <person name="Yabe S."/>
            <person name="Muto K."/>
            <person name="Abe K."/>
            <person name="Yokota A."/>
            <person name="Staudigel H."/>
            <person name="Tebo B.M."/>
        </authorList>
    </citation>
    <scope>NUCLEOTIDE SEQUENCE [LARGE SCALE GENOMIC DNA]</scope>
    <source>
        <strain evidence="9 10">WC8-2</strain>
    </source>
</reference>
<keyword evidence="5 8" id="KW-1133">Transmembrane helix</keyword>
<dbReference type="PROSITE" id="PS01348">
    <property type="entry name" value="MRAY_2"/>
    <property type="match status" value="1"/>
</dbReference>
<keyword evidence="2" id="KW-1003">Cell membrane</keyword>
<sequence>MNSLVIVAGLVLAFATAVFTTPYVRRLALNVGMLDATGERRMHDQPKPRIGGIAVYLGFAFALFSALGYLINTHHVDDVGKVHDIVNSIVGLIFGGTLILMVGIWDDVMGMSPRVKLLAQGVVASISMLYGFNIAFVQNPFHHGEIIYLPLYISIPVTLLWYLGMMNAINFIDGLDGLLSGLTAIAGMFLLIINLSQGHPEIALILAALVGGALGFLPFNYNPAKIILGDSGALFIGYVFATVSILGASKVAFTISLLVPLVLLGLPVLDTAAAIVRRTAAGRKIYEADRGHFHHQLIFRFGLNVRQAVLLIYALCIALGVVALFLSGGVGTLKLA</sequence>
<dbReference type="CDD" id="cd06853">
    <property type="entry name" value="GT_WecA_like"/>
    <property type="match status" value="1"/>
</dbReference>
<feature type="transmembrane region" description="Helical" evidence="8">
    <location>
        <begin position="178"/>
        <end position="195"/>
    </location>
</feature>
<organism evidence="9 10">
    <name type="scientific">Vulcanimicrobium alpinum</name>
    <dbReference type="NCBI Taxonomy" id="3016050"/>
    <lineage>
        <taxon>Bacteria</taxon>
        <taxon>Bacillati</taxon>
        <taxon>Vulcanimicrobiota</taxon>
        <taxon>Vulcanimicrobiia</taxon>
        <taxon>Vulcanimicrobiales</taxon>
        <taxon>Vulcanimicrobiaceae</taxon>
        <taxon>Vulcanimicrobium</taxon>
    </lineage>
</organism>